<feature type="chain" id="PRO_5046326850" evidence="3">
    <location>
        <begin position="21"/>
        <end position="189"/>
    </location>
</feature>
<evidence type="ECO:0000313" key="5">
    <source>
        <dbReference type="EMBL" id="QQZ10434.1"/>
    </source>
</evidence>
<dbReference type="PROSITE" id="PS51257">
    <property type="entry name" value="PROKAR_LIPOPROTEIN"/>
    <property type="match status" value="1"/>
</dbReference>
<dbReference type="Pfam" id="PF11611">
    <property type="entry name" value="DUF4352"/>
    <property type="match status" value="1"/>
</dbReference>
<dbReference type="InterPro" id="IPR029051">
    <property type="entry name" value="DUF4352"/>
</dbReference>
<evidence type="ECO:0000256" key="1">
    <source>
        <dbReference type="ARBA" id="ARBA00022729"/>
    </source>
</evidence>
<accession>A0ABX7E3Y0</accession>
<evidence type="ECO:0000256" key="2">
    <source>
        <dbReference type="SAM" id="MobiDB-lite"/>
    </source>
</evidence>
<sequence length="189" mass="20251">MKKFSVIVGALFLSFSILSACNSSGGEKGKSEGNDNKATTSSGEFKDQTNLKIGETAKVESTIGKYEITINSVKMKDEIGGEASQLDHFFVTEISLKNIGDQPIDALDTIGILELTEDLKGSGYSDVSESVKVSNPFSGEIKPDQTVTGEAVFEGLDSNENYIRISPGLIAAKGVKNKAIWKFEKAEAK</sequence>
<keyword evidence="1 3" id="KW-0732">Signal</keyword>
<evidence type="ECO:0000256" key="3">
    <source>
        <dbReference type="SAM" id="SignalP"/>
    </source>
</evidence>
<reference evidence="5 6" key="1">
    <citation type="submission" date="2020-11" db="EMBL/GenBank/DDBJ databases">
        <title>Taxonomic evaluation of the Bacillus sporothermodurans group of bacteria based on whole genome sequences.</title>
        <authorList>
            <person name="Fiedler G."/>
            <person name="Herbstmann A.-D."/>
            <person name="Doll E."/>
            <person name="Wenning M."/>
            <person name="Brinks E."/>
            <person name="Kabisch J."/>
            <person name="Breitenwieser F."/>
            <person name="Lappann M."/>
            <person name="Boehnlein C."/>
            <person name="Franz C."/>
        </authorList>
    </citation>
    <scope>NUCLEOTIDE SEQUENCE [LARGE SCALE GENOMIC DNA]</scope>
    <source>
        <strain evidence="5 6">JCM 19841</strain>
    </source>
</reference>
<feature type="domain" description="DUF4352" evidence="4">
    <location>
        <begin position="61"/>
        <end position="154"/>
    </location>
</feature>
<dbReference type="InterPro" id="IPR029050">
    <property type="entry name" value="Immunoprotect_excell_Ig-like"/>
</dbReference>
<evidence type="ECO:0000313" key="6">
    <source>
        <dbReference type="Proteomes" id="UP000595691"/>
    </source>
</evidence>
<feature type="region of interest" description="Disordered" evidence="2">
    <location>
        <begin position="24"/>
        <end position="46"/>
    </location>
</feature>
<organism evidence="5 6">
    <name type="scientific">Heyndrickxia vini</name>
    <dbReference type="NCBI Taxonomy" id="1476025"/>
    <lineage>
        <taxon>Bacteria</taxon>
        <taxon>Bacillati</taxon>
        <taxon>Bacillota</taxon>
        <taxon>Bacilli</taxon>
        <taxon>Bacillales</taxon>
        <taxon>Bacillaceae</taxon>
        <taxon>Heyndrickxia</taxon>
    </lineage>
</organism>
<dbReference type="Proteomes" id="UP000595691">
    <property type="component" value="Chromosome"/>
</dbReference>
<proteinExistence type="predicted"/>
<dbReference type="RefSeq" id="WP_202779378.1">
    <property type="nucleotide sequence ID" value="NZ_CP065425.1"/>
</dbReference>
<dbReference type="Gene3D" id="2.60.40.1240">
    <property type="match status" value="1"/>
</dbReference>
<protein>
    <submittedName>
        <fullName evidence="5">DUF4352 domain-containing protein</fullName>
    </submittedName>
</protein>
<feature type="signal peptide" evidence="3">
    <location>
        <begin position="1"/>
        <end position="20"/>
    </location>
</feature>
<name>A0ABX7E3Y0_9BACI</name>
<dbReference type="EMBL" id="CP065425">
    <property type="protein sequence ID" value="QQZ10434.1"/>
    <property type="molecule type" value="Genomic_DNA"/>
</dbReference>
<keyword evidence="6" id="KW-1185">Reference proteome</keyword>
<gene>
    <name evidence="5" type="ORF">I5776_05740</name>
</gene>
<evidence type="ECO:0000259" key="4">
    <source>
        <dbReference type="Pfam" id="PF11611"/>
    </source>
</evidence>